<keyword evidence="5 8" id="KW-1133">Transmembrane helix</keyword>
<sequence>MARAEPVFLDDVALVDRQQKDSSSDISIKESTPAPPPTPQSLTPLPGAQIHERATVIVPSPCNPALPIPRIHDPVSPLSAISLSTAQSPILASGQEEATHLQHRFRTLGWRLASGYFACFILSWADGVTGTVLPYLKAEFNLSTMTLSLLWGGGTCGYFAGTLLVESILRWLGHFNFDIELSKSVDNSSLVASDKNTRNIGHSASRARHLTLLMGSVLHAIFFAMMGSKSGFPVMFVAYAVAAFARAVLNAILNSYFASGPKQALGYAYGLSGLGAMASPLVCQSVITTGAPWFHFYLGSLVLSALNILLLAVAFKPNAAESVKEHHLAVSEAAKADCDARCDADPSKKASSSGCPASSFEPTNKHNTLKKALCIPLQWLFCAFALLYSGSETTTQGFMVTYLLATKHANPNTVGFVTSGFWAGLSVGRVCWGYFNGRLTFGQRKHIILFLICKLWKNDLMIVVLNIEL</sequence>
<evidence type="ECO:0000256" key="2">
    <source>
        <dbReference type="ARBA" id="ARBA00008335"/>
    </source>
</evidence>
<gene>
    <name evidence="9" type="ORF">Agabi119p4_1257</name>
</gene>
<feature type="transmembrane region" description="Helical" evidence="8">
    <location>
        <begin position="108"/>
        <end position="125"/>
    </location>
</feature>
<accession>A0A8H7FC47</accession>
<evidence type="ECO:0000256" key="5">
    <source>
        <dbReference type="ARBA" id="ARBA00022989"/>
    </source>
</evidence>
<comment type="similarity">
    <text evidence="2">Belongs to the major facilitator superfamily.</text>
</comment>
<evidence type="ECO:0000313" key="9">
    <source>
        <dbReference type="EMBL" id="KAF7785092.1"/>
    </source>
</evidence>
<dbReference type="PANTHER" id="PTHR23514:SF3">
    <property type="entry name" value="BYPASS OF STOP CODON PROTEIN 6"/>
    <property type="match status" value="1"/>
</dbReference>
<name>A0A8H7FC47_AGABI</name>
<evidence type="ECO:0000256" key="3">
    <source>
        <dbReference type="ARBA" id="ARBA00022448"/>
    </source>
</evidence>
<feature type="transmembrane region" description="Helical" evidence="8">
    <location>
        <begin position="145"/>
        <end position="165"/>
    </location>
</feature>
<feature type="region of interest" description="Disordered" evidence="7">
    <location>
        <begin position="14"/>
        <end position="46"/>
    </location>
</feature>
<evidence type="ECO:0000256" key="7">
    <source>
        <dbReference type="SAM" id="MobiDB-lite"/>
    </source>
</evidence>
<organism evidence="9 10">
    <name type="scientific">Agaricus bisporus var. burnettii</name>
    <dbReference type="NCBI Taxonomy" id="192524"/>
    <lineage>
        <taxon>Eukaryota</taxon>
        <taxon>Fungi</taxon>
        <taxon>Dikarya</taxon>
        <taxon>Basidiomycota</taxon>
        <taxon>Agaricomycotina</taxon>
        <taxon>Agaricomycetes</taxon>
        <taxon>Agaricomycetidae</taxon>
        <taxon>Agaricales</taxon>
        <taxon>Agaricineae</taxon>
        <taxon>Agaricaceae</taxon>
        <taxon>Agaricus</taxon>
    </lineage>
</organism>
<evidence type="ECO:0000313" key="10">
    <source>
        <dbReference type="Proteomes" id="UP000629468"/>
    </source>
</evidence>
<keyword evidence="4 8" id="KW-0812">Transmembrane</keyword>
<evidence type="ECO:0008006" key="11">
    <source>
        <dbReference type="Google" id="ProtNLM"/>
    </source>
</evidence>
<keyword evidence="6 8" id="KW-0472">Membrane</keyword>
<dbReference type="Proteomes" id="UP000629468">
    <property type="component" value="Unassembled WGS sequence"/>
</dbReference>
<dbReference type="InterPro" id="IPR036259">
    <property type="entry name" value="MFS_trans_sf"/>
</dbReference>
<feature type="transmembrane region" description="Helical" evidence="8">
    <location>
        <begin position="293"/>
        <end position="315"/>
    </location>
</feature>
<dbReference type="EMBL" id="JABXXO010000001">
    <property type="protein sequence ID" value="KAF7785092.1"/>
    <property type="molecule type" value="Genomic_DNA"/>
</dbReference>
<dbReference type="GO" id="GO:0016020">
    <property type="term" value="C:membrane"/>
    <property type="evidence" value="ECO:0007669"/>
    <property type="project" value="TreeGrafter"/>
</dbReference>
<reference evidence="9 10" key="1">
    <citation type="journal article" name="Sci. Rep.">
        <title>Telomere-to-telomere assembled and centromere annotated genomes of the two main subspecies of the button mushroom Agaricus bisporus reveal especially polymorphic chromosome ends.</title>
        <authorList>
            <person name="Sonnenberg A.S.M."/>
            <person name="Sedaghat-Telgerd N."/>
            <person name="Lavrijssen B."/>
            <person name="Ohm R.A."/>
            <person name="Hendrickx P.M."/>
            <person name="Scholtmeijer K."/>
            <person name="Baars J.J.P."/>
            <person name="van Peer A."/>
        </authorList>
    </citation>
    <scope>NUCLEOTIDE SEQUENCE [LARGE SCALE GENOMIC DNA]</scope>
    <source>
        <strain evidence="9 10">H119_p4</strain>
    </source>
</reference>
<feature type="transmembrane region" description="Helical" evidence="8">
    <location>
        <begin position="234"/>
        <end position="253"/>
    </location>
</feature>
<feature type="transmembrane region" description="Helical" evidence="8">
    <location>
        <begin position="372"/>
        <end position="391"/>
    </location>
</feature>
<evidence type="ECO:0000256" key="8">
    <source>
        <dbReference type="SAM" id="Phobius"/>
    </source>
</evidence>
<evidence type="ECO:0000256" key="1">
    <source>
        <dbReference type="ARBA" id="ARBA00004127"/>
    </source>
</evidence>
<dbReference type="SUPFAM" id="SSF103473">
    <property type="entry name" value="MFS general substrate transporter"/>
    <property type="match status" value="1"/>
</dbReference>
<proteinExistence type="inferred from homology"/>
<feature type="transmembrane region" description="Helical" evidence="8">
    <location>
        <begin position="265"/>
        <end position="287"/>
    </location>
</feature>
<feature type="transmembrane region" description="Helical" evidence="8">
    <location>
        <begin position="411"/>
        <end position="435"/>
    </location>
</feature>
<evidence type="ECO:0000256" key="4">
    <source>
        <dbReference type="ARBA" id="ARBA00022692"/>
    </source>
</evidence>
<dbReference type="AlphaFoldDB" id="A0A8H7FC47"/>
<evidence type="ECO:0000256" key="6">
    <source>
        <dbReference type="ARBA" id="ARBA00023136"/>
    </source>
</evidence>
<feature type="transmembrane region" description="Helical" evidence="8">
    <location>
        <begin position="210"/>
        <end position="228"/>
    </location>
</feature>
<dbReference type="GO" id="GO:0012505">
    <property type="term" value="C:endomembrane system"/>
    <property type="evidence" value="ECO:0007669"/>
    <property type="project" value="UniProtKB-SubCell"/>
</dbReference>
<comment type="caution">
    <text evidence="9">The sequence shown here is derived from an EMBL/GenBank/DDBJ whole genome shotgun (WGS) entry which is preliminary data.</text>
</comment>
<dbReference type="Gene3D" id="1.20.1250.20">
    <property type="entry name" value="MFS general substrate transporter like domains"/>
    <property type="match status" value="2"/>
</dbReference>
<keyword evidence="3" id="KW-0813">Transport</keyword>
<dbReference type="InterPro" id="IPR051788">
    <property type="entry name" value="MFS_Transporter"/>
</dbReference>
<protein>
    <recommendedName>
        <fullName evidence="11">Major facilitator superfamily (MFS) profile domain-containing protein</fullName>
    </recommendedName>
</protein>
<comment type="subcellular location">
    <subcellularLocation>
        <location evidence="1">Endomembrane system</location>
        <topology evidence="1">Multi-pass membrane protein</topology>
    </subcellularLocation>
</comment>
<dbReference type="PANTHER" id="PTHR23514">
    <property type="entry name" value="BYPASS OF STOP CODON PROTEIN 6"/>
    <property type="match status" value="1"/>
</dbReference>